<reference evidence="1 2" key="1">
    <citation type="journal article" date="2023" name="Science">
        <title>Complex scaffold remodeling in plant triterpene biosynthesis.</title>
        <authorList>
            <person name="De La Pena R."/>
            <person name="Hodgson H."/>
            <person name="Liu J.C."/>
            <person name="Stephenson M.J."/>
            <person name="Martin A.C."/>
            <person name="Owen C."/>
            <person name="Harkess A."/>
            <person name="Leebens-Mack J."/>
            <person name="Jimenez L.E."/>
            <person name="Osbourn A."/>
            <person name="Sattely E.S."/>
        </authorList>
    </citation>
    <scope>NUCLEOTIDE SEQUENCE [LARGE SCALE GENOMIC DNA]</scope>
    <source>
        <strain evidence="2">cv. JPN11</strain>
        <tissue evidence="1">Leaf</tissue>
    </source>
</reference>
<protein>
    <submittedName>
        <fullName evidence="1">O-fucosyltransferase family protein</fullName>
    </submittedName>
</protein>
<sequence>MAKSKKLSYISVPSQIINSLSSSSLQSLLVSPKKYSKTSFSKRFFSFNWYKSPRFWFCTLFFFGLFGMLKLGFILDPLIPFSSYPCFTRQTQDSFPKGYEKSLLSFASNDGQNGQKDEFLNDNGQSESLIPNGDLKSEEGIESNGQKDSFLEGHRQSKAVMAKGYGESVGESEFWKQPDGMGYKPCLGFSRDYRKQSEAIVKGRRKYLLVVVSGGMNQQRNQIVDAVVIARILGAALVVPILQVNVIWGDESEFSDIFDLEHFKKVLANDVRIVSSLPSTHIMTRPVEEKRTPLHVSPQWIRARYLKRLNREGVLLLRGLDSRLSKDLPSDLQKLRCKVAFHALHFAPPILQLGNKLAERMRSKGPYLALHLRMEKDVWVRTGCLPGPSPEYDEIINNERKQRPELLTARSNMTYHDRKLAGLCPLNAMEVTRLLKALGAPKNARIYWAGGEPLGGKDALLPLITEFPHLYNKEDLALPGELEPFANKASVMAAIDYIVSENSDVFMPSHGGNMGHAIQGHRAYAGHKKYITPNKRHMLPYFLNSSLPEAEFNRIIKELHNESLGQPELRNSKEGRDVTKYPVPECMCNDSHTHSS</sequence>
<gene>
    <name evidence="1" type="ORF">OWV82_017655</name>
</gene>
<name>A0ACC1XMZ3_MELAZ</name>
<accession>A0ACC1XMZ3</accession>
<evidence type="ECO:0000313" key="1">
    <source>
        <dbReference type="EMBL" id="KAJ4711675.1"/>
    </source>
</evidence>
<keyword evidence="2" id="KW-1185">Reference proteome</keyword>
<organism evidence="1 2">
    <name type="scientific">Melia azedarach</name>
    <name type="common">Chinaberry tree</name>
    <dbReference type="NCBI Taxonomy" id="155640"/>
    <lineage>
        <taxon>Eukaryota</taxon>
        <taxon>Viridiplantae</taxon>
        <taxon>Streptophyta</taxon>
        <taxon>Embryophyta</taxon>
        <taxon>Tracheophyta</taxon>
        <taxon>Spermatophyta</taxon>
        <taxon>Magnoliopsida</taxon>
        <taxon>eudicotyledons</taxon>
        <taxon>Gunneridae</taxon>
        <taxon>Pentapetalae</taxon>
        <taxon>rosids</taxon>
        <taxon>malvids</taxon>
        <taxon>Sapindales</taxon>
        <taxon>Meliaceae</taxon>
        <taxon>Melia</taxon>
    </lineage>
</organism>
<proteinExistence type="predicted"/>
<evidence type="ECO:0000313" key="2">
    <source>
        <dbReference type="Proteomes" id="UP001164539"/>
    </source>
</evidence>
<comment type="caution">
    <text evidence="1">The sequence shown here is derived from an EMBL/GenBank/DDBJ whole genome shotgun (WGS) entry which is preliminary data.</text>
</comment>
<dbReference type="EMBL" id="CM051402">
    <property type="protein sequence ID" value="KAJ4711675.1"/>
    <property type="molecule type" value="Genomic_DNA"/>
</dbReference>
<dbReference type="Proteomes" id="UP001164539">
    <property type="component" value="Chromosome 9"/>
</dbReference>